<protein>
    <recommendedName>
        <fullName evidence="1">Reverse transcriptase zinc-binding domain-containing protein</fullName>
    </recommendedName>
</protein>
<feature type="domain" description="Reverse transcriptase zinc-binding" evidence="1">
    <location>
        <begin position="9"/>
        <end position="66"/>
    </location>
</feature>
<organism evidence="2 3">
    <name type="scientific">Solanum verrucosum</name>
    <dbReference type="NCBI Taxonomy" id="315347"/>
    <lineage>
        <taxon>Eukaryota</taxon>
        <taxon>Viridiplantae</taxon>
        <taxon>Streptophyta</taxon>
        <taxon>Embryophyta</taxon>
        <taxon>Tracheophyta</taxon>
        <taxon>Spermatophyta</taxon>
        <taxon>Magnoliopsida</taxon>
        <taxon>eudicotyledons</taxon>
        <taxon>Gunneridae</taxon>
        <taxon>Pentapetalae</taxon>
        <taxon>asterids</taxon>
        <taxon>lamiids</taxon>
        <taxon>Solanales</taxon>
        <taxon>Solanaceae</taxon>
        <taxon>Solanoideae</taxon>
        <taxon>Solaneae</taxon>
        <taxon>Solanum</taxon>
    </lineage>
</organism>
<reference evidence="2" key="1">
    <citation type="submission" date="2023-08" db="EMBL/GenBank/DDBJ databases">
        <title>A de novo genome assembly of Solanum verrucosum Schlechtendal, a Mexican diploid species geographically isolated from the other diploid A-genome species in potato relatives.</title>
        <authorList>
            <person name="Hosaka K."/>
        </authorList>
    </citation>
    <scope>NUCLEOTIDE SEQUENCE</scope>
    <source>
        <tissue evidence="2">Young leaves</tissue>
    </source>
</reference>
<sequence length="92" mass="11004">MEEYLKKFNSYRSASFTWLVIRKICLTQEVLQKKGRTLVPRCFLCNLTGETNSHLFLHCKFTIQHWELLLDITSQSWAMPEQTADLFSFFFF</sequence>
<keyword evidence="3" id="KW-1185">Reference proteome</keyword>
<evidence type="ECO:0000313" key="3">
    <source>
        <dbReference type="Proteomes" id="UP001234989"/>
    </source>
</evidence>
<dbReference type="AlphaFoldDB" id="A0AAF0TRX7"/>
<name>A0AAF0TRX7_SOLVR</name>
<evidence type="ECO:0000313" key="2">
    <source>
        <dbReference type="EMBL" id="WMV30156.1"/>
    </source>
</evidence>
<accession>A0AAF0TRX7</accession>
<evidence type="ECO:0000259" key="1">
    <source>
        <dbReference type="Pfam" id="PF13966"/>
    </source>
</evidence>
<proteinExistence type="predicted"/>
<dbReference type="EMBL" id="CP133616">
    <property type="protein sequence ID" value="WMV30156.1"/>
    <property type="molecule type" value="Genomic_DNA"/>
</dbReference>
<gene>
    <name evidence="2" type="ORF">MTR67_023541</name>
</gene>
<dbReference type="Proteomes" id="UP001234989">
    <property type="component" value="Chromosome 5"/>
</dbReference>
<dbReference type="Pfam" id="PF13966">
    <property type="entry name" value="zf-RVT"/>
    <property type="match status" value="1"/>
</dbReference>
<dbReference type="InterPro" id="IPR026960">
    <property type="entry name" value="RVT-Znf"/>
</dbReference>